<comment type="caution">
    <text evidence="13">The sequence shown here is derived from an EMBL/GenBank/DDBJ whole genome shotgun (WGS) entry which is preliminary data.</text>
</comment>
<dbReference type="Gene3D" id="2.40.170.20">
    <property type="entry name" value="TonB-dependent receptor, beta-barrel domain"/>
    <property type="match status" value="1"/>
</dbReference>
<dbReference type="InterPro" id="IPR012910">
    <property type="entry name" value="Plug_dom"/>
</dbReference>
<dbReference type="InterPro" id="IPR036942">
    <property type="entry name" value="Beta-barrel_TonB_sf"/>
</dbReference>
<protein>
    <submittedName>
        <fullName evidence="13">TonB-dependent receptor</fullName>
    </submittedName>
</protein>
<sequence length="935" mass="105589">MKKVYRRLSLFLISSVMTLTPAMALTDPEPEEANLGHVTGRVMDSNKQVLPGASIYIEDLRTGVVSDINGFYMLPDLAPGTYELKISYVGYEPKTIKLVVPENKTKVMDFILEDGVELQGVEVVGALHGQRKALQMQKEMMGITNVVSADQVGKFPDSNIGDALKRINGVNVQYDQGEARFGQVRGTSADLTSVTVNGNRIPSAEGDTRNVQLDLIPADMIQTIELNKVVTADMDGDAIGGEINLVTKNTPSHRVLSFNVGTGYSWISEKPQWDLGATWGDRFFNNKLGIMAALSYQYAPGGSDNAEFEYEENDNGELELKEAEVRQYYVTRERQSYSLALDYQFNPLNKISFKGIYNRRSDWENRFGLKYKDLNDDPGKQEVEVQTKAGASNTKDRRLELQQTMDFTLDGEHYLGKLKIDWAGSYSRATEERPNERYATYKYSDLDYTNDIVDAGGKRPYISRALPELSDEGWELDEFNNSDQDIVENEWKARLNFTLPIVEGNWGNTLKFGAKYTTKDKTRETRYFDYDPDEVLGSGWRNFTSPQIRDGFMAGDHYPVGTPFISKQYLGSINPNMFEGEENFEEEAGNYDIKESITAGYIRFDQKLGKKLSATVGLRVERTDLKTNGYILDTENGDGLAPTGEFKNHYTDLLPSLLLKYRFNEDGNIRASITKTISRPKYSALIANKTINTEDMEATIGDPNTKPAEAINIDLSADYYFKSIGLVSLGLFYKDIKNVNVEWSSNKYLGSDLGLQGEYANEEFEVEQNINAYDARIWGIEAALQRDFGFISPALNCVGFYGNYTYTHSSARNFNERLNVQEGEDIKVAGSPEHSANASLYFDKAGFNIRLSWNYASSFVDEMSTSRALDRYYDAVNYMDLNASYTWGKNYKFTVYADAKNLLNQPLRYYQGTKDRTMQMEYYGVKVQAGVKIAF</sequence>
<keyword evidence="2 8" id="KW-0813">Transport</keyword>
<reference evidence="13" key="2">
    <citation type="submission" date="2021-04" db="EMBL/GenBank/DDBJ databases">
        <authorList>
            <person name="Gilroy R."/>
        </authorList>
    </citation>
    <scope>NUCLEOTIDE SEQUENCE</scope>
    <source>
        <strain evidence="13">ChiHecec3B27-8219</strain>
    </source>
</reference>
<keyword evidence="13" id="KW-0675">Receptor</keyword>
<comment type="subcellular location">
    <subcellularLocation>
        <location evidence="1 8">Cell outer membrane</location>
        <topology evidence="1 8">Multi-pass membrane protein</topology>
    </subcellularLocation>
</comment>
<evidence type="ECO:0000256" key="1">
    <source>
        <dbReference type="ARBA" id="ARBA00004571"/>
    </source>
</evidence>
<keyword evidence="7 8" id="KW-0998">Cell outer membrane</keyword>
<dbReference type="Proteomes" id="UP000824055">
    <property type="component" value="Unassembled WGS sequence"/>
</dbReference>
<dbReference type="Pfam" id="PF13715">
    <property type="entry name" value="CarbopepD_reg_2"/>
    <property type="match status" value="1"/>
</dbReference>
<evidence type="ECO:0000256" key="3">
    <source>
        <dbReference type="ARBA" id="ARBA00022452"/>
    </source>
</evidence>
<proteinExistence type="inferred from homology"/>
<keyword evidence="4 8" id="KW-0812">Transmembrane</keyword>
<evidence type="ECO:0000259" key="12">
    <source>
        <dbReference type="Pfam" id="PF07715"/>
    </source>
</evidence>
<name>A0A9D2FZB0_9BACT</name>
<dbReference type="InterPro" id="IPR037066">
    <property type="entry name" value="Plug_dom_sf"/>
</dbReference>
<dbReference type="EMBL" id="DXBE01000047">
    <property type="protein sequence ID" value="HIZ69495.1"/>
    <property type="molecule type" value="Genomic_DNA"/>
</dbReference>
<dbReference type="Gene3D" id="2.60.40.1120">
    <property type="entry name" value="Carboxypeptidase-like, regulatory domain"/>
    <property type="match status" value="1"/>
</dbReference>
<organism evidence="13 14">
    <name type="scientific">Candidatus Prevotella avicola</name>
    <dbReference type="NCBI Taxonomy" id="2838738"/>
    <lineage>
        <taxon>Bacteria</taxon>
        <taxon>Pseudomonadati</taxon>
        <taxon>Bacteroidota</taxon>
        <taxon>Bacteroidia</taxon>
        <taxon>Bacteroidales</taxon>
        <taxon>Prevotellaceae</taxon>
        <taxon>Prevotella</taxon>
    </lineage>
</organism>
<dbReference type="InterPro" id="IPR000531">
    <property type="entry name" value="Beta-barrel_TonB"/>
</dbReference>
<dbReference type="Pfam" id="PF00593">
    <property type="entry name" value="TonB_dep_Rec_b-barrel"/>
    <property type="match status" value="1"/>
</dbReference>
<dbReference type="AlphaFoldDB" id="A0A9D2FZB0"/>
<keyword evidence="10" id="KW-0732">Signal</keyword>
<evidence type="ECO:0000256" key="8">
    <source>
        <dbReference type="PROSITE-ProRule" id="PRU01360"/>
    </source>
</evidence>
<dbReference type="GO" id="GO:0009279">
    <property type="term" value="C:cell outer membrane"/>
    <property type="evidence" value="ECO:0007669"/>
    <property type="project" value="UniProtKB-SubCell"/>
</dbReference>
<evidence type="ECO:0000256" key="5">
    <source>
        <dbReference type="ARBA" id="ARBA00023077"/>
    </source>
</evidence>
<evidence type="ECO:0000256" key="7">
    <source>
        <dbReference type="ARBA" id="ARBA00023237"/>
    </source>
</evidence>
<dbReference type="CDD" id="cd01347">
    <property type="entry name" value="ligand_gated_channel"/>
    <property type="match status" value="1"/>
</dbReference>
<evidence type="ECO:0000256" key="2">
    <source>
        <dbReference type="ARBA" id="ARBA00022448"/>
    </source>
</evidence>
<dbReference type="PANTHER" id="PTHR40980">
    <property type="entry name" value="PLUG DOMAIN-CONTAINING PROTEIN"/>
    <property type="match status" value="1"/>
</dbReference>
<feature type="domain" description="TonB-dependent receptor plug" evidence="12">
    <location>
        <begin position="139"/>
        <end position="241"/>
    </location>
</feature>
<comment type="similarity">
    <text evidence="8 9">Belongs to the TonB-dependent receptor family.</text>
</comment>
<reference evidence="13" key="1">
    <citation type="journal article" date="2021" name="PeerJ">
        <title>Extensive microbial diversity within the chicken gut microbiome revealed by metagenomics and culture.</title>
        <authorList>
            <person name="Gilroy R."/>
            <person name="Ravi A."/>
            <person name="Getino M."/>
            <person name="Pursley I."/>
            <person name="Horton D.L."/>
            <person name="Alikhan N.F."/>
            <person name="Baker D."/>
            <person name="Gharbi K."/>
            <person name="Hall N."/>
            <person name="Watson M."/>
            <person name="Adriaenssens E.M."/>
            <person name="Foster-Nyarko E."/>
            <person name="Jarju S."/>
            <person name="Secka A."/>
            <person name="Antonio M."/>
            <person name="Oren A."/>
            <person name="Chaudhuri R.R."/>
            <person name="La Ragione R."/>
            <person name="Hildebrand F."/>
            <person name="Pallen M.J."/>
        </authorList>
    </citation>
    <scope>NUCLEOTIDE SEQUENCE</scope>
    <source>
        <strain evidence="13">ChiHecec3B27-8219</strain>
    </source>
</reference>
<feature type="chain" id="PRO_5038470338" evidence="10">
    <location>
        <begin position="25"/>
        <end position="935"/>
    </location>
</feature>
<evidence type="ECO:0000256" key="9">
    <source>
        <dbReference type="RuleBase" id="RU003357"/>
    </source>
</evidence>
<gene>
    <name evidence="13" type="ORF">H9966_06420</name>
</gene>
<keyword evidence="6 8" id="KW-0472">Membrane</keyword>
<evidence type="ECO:0000256" key="6">
    <source>
        <dbReference type="ARBA" id="ARBA00023136"/>
    </source>
</evidence>
<keyword evidence="3 8" id="KW-1134">Transmembrane beta strand</keyword>
<evidence type="ECO:0000313" key="13">
    <source>
        <dbReference type="EMBL" id="HIZ69495.1"/>
    </source>
</evidence>
<accession>A0A9D2FZB0</accession>
<evidence type="ECO:0000313" key="14">
    <source>
        <dbReference type="Proteomes" id="UP000824055"/>
    </source>
</evidence>
<dbReference type="SUPFAM" id="SSF49464">
    <property type="entry name" value="Carboxypeptidase regulatory domain-like"/>
    <property type="match status" value="1"/>
</dbReference>
<dbReference type="Pfam" id="PF07715">
    <property type="entry name" value="Plug"/>
    <property type="match status" value="1"/>
</dbReference>
<dbReference type="Gene3D" id="2.170.130.10">
    <property type="entry name" value="TonB-dependent receptor, plug domain"/>
    <property type="match status" value="1"/>
</dbReference>
<dbReference type="PANTHER" id="PTHR40980:SF4">
    <property type="entry name" value="TONB-DEPENDENT RECEPTOR-LIKE BETA-BARREL DOMAIN-CONTAINING PROTEIN"/>
    <property type="match status" value="1"/>
</dbReference>
<evidence type="ECO:0000256" key="10">
    <source>
        <dbReference type="SAM" id="SignalP"/>
    </source>
</evidence>
<dbReference type="PROSITE" id="PS52016">
    <property type="entry name" value="TONB_DEPENDENT_REC_3"/>
    <property type="match status" value="1"/>
</dbReference>
<feature type="domain" description="TonB-dependent receptor-like beta-barrel" evidence="11">
    <location>
        <begin position="440"/>
        <end position="902"/>
    </location>
</feature>
<dbReference type="InterPro" id="IPR039426">
    <property type="entry name" value="TonB-dep_rcpt-like"/>
</dbReference>
<feature type="signal peptide" evidence="10">
    <location>
        <begin position="1"/>
        <end position="24"/>
    </location>
</feature>
<keyword evidence="5 9" id="KW-0798">TonB box</keyword>
<evidence type="ECO:0000259" key="11">
    <source>
        <dbReference type="Pfam" id="PF00593"/>
    </source>
</evidence>
<dbReference type="InterPro" id="IPR008969">
    <property type="entry name" value="CarboxyPept-like_regulatory"/>
</dbReference>
<dbReference type="NCBIfam" id="TIGR01782">
    <property type="entry name" value="TonB-Xanth-Caul"/>
    <property type="match status" value="1"/>
</dbReference>
<dbReference type="SUPFAM" id="SSF56935">
    <property type="entry name" value="Porins"/>
    <property type="match status" value="1"/>
</dbReference>
<evidence type="ECO:0000256" key="4">
    <source>
        <dbReference type="ARBA" id="ARBA00022692"/>
    </source>
</evidence>
<dbReference type="InterPro" id="IPR010104">
    <property type="entry name" value="TonB_rcpt_bac"/>
</dbReference>